<gene>
    <name evidence="2" type="ORF">DL346_04230</name>
</gene>
<evidence type="ECO:0000313" key="2">
    <source>
        <dbReference type="EMBL" id="RAP77683.1"/>
    </source>
</evidence>
<dbReference type="Proteomes" id="UP000249260">
    <property type="component" value="Unassembled WGS sequence"/>
</dbReference>
<feature type="region of interest" description="Disordered" evidence="1">
    <location>
        <begin position="1"/>
        <end position="29"/>
    </location>
</feature>
<evidence type="ECO:0000256" key="1">
    <source>
        <dbReference type="SAM" id="MobiDB-lite"/>
    </source>
</evidence>
<reference evidence="2 3" key="1">
    <citation type="submission" date="2018-06" db="EMBL/GenBank/DDBJ databases">
        <title>Paenibacillus montanisoli sp. nov., isolated from mountain area soil.</title>
        <authorList>
            <person name="Wu M."/>
        </authorList>
    </citation>
    <scope>NUCLEOTIDE SEQUENCE [LARGE SCALE GENOMIC DNA]</scope>
    <source>
        <strain evidence="2 3">RA17</strain>
    </source>
</reference>
<sequence>MSAKQPNIGAREDAVTSQVGETAEYRSKRGTSCGDLWQRGQQVLLCKLNNRPICNPMAAMFSLRFKVLIEALFFYNAFTIRKYQINTQPLL</sequence>
<protein>
    <submittedName>
        <fullName evidence="2">Uncharacterized protein</fullName>
    </submittedName>
</protein>
<name>A0A328U7C8_9BACL</name>
<comment type="caution">
    <text evidence="2">The sequence shown here is derived from an EMBL/GenBank/DDBJ whole genome shotgun (WGS) entry which is preliminary data.</text>
</comment>
<organism evidence="2 3">
    <name type="scientific">Paenibacillus montanisoli</name>
    <dbReference type="NCBI Taxonomy" id="2081970"/>
    <lineage>
        <taxon>Bacteria</taxon>
        <taxon>Bacillati</taxon>
        <taxon>Bacillota</taxon>
        <taxon>Bacilli</taxon>
        <taxon>Bacillales</taxon>
        <taxon>Paenibacillaceae</taxon>
        <taxon>Paenibacillus</taxon>
    </lineage>
</organism>
<keyword evidence="3" id="KW-1185">Reference proteome</keyword>
<dbReference type="EMBL" id="QLUW01000001">
    <property type="protein sequence ID" value="RAP77683.1"/>
    <property type="molecule type" value="Genomic_DNA"/>
</dbReference>
<dbReference type="AlphaFoldDB" id="A0A328U7C8"/>
<accession>A0A328U7C8</accession>
<proteinExistence type="predicted"/>
<evidence type="ECO:0000313" key="3">
    <source>
        <dbReference type="Proteomes" id="UP000249260"/>
    </source>
</evidence>